<dbReference type="GeneID" id="93095003"/>
<protein>
    <submittedName>
        <fullName evidence="2">Phage portal protein gp6-like protein</fullName>
    </submittedName>
</protein>
<dbReference type="Proteomes" id="UP000029082">
    <property type="component" value="Unassembled WGS sequence"/>
</dbReference>
<comment type="caution">
    <text evidence="2">The sequence shown here is derived from an EMBL/GenBank/DDBJ whole genome shotgun (WGS) entry which is preliminary data.</text>
</comment>
<feature type="compositionally biased region" description="Low complexity" evidence="1">
    <location>
        <begin position="465"/>
        <end position="488"/>
    </location>
</feature>
<sequence length="488" mass="54405">MEAVTELSSDESALMRHLYTRLQTLRKVHEDLDKYYRGEQHIQTIGLAVPPELRVFEFPLNWPRVTVDTVVQRQHVRSFSLPDDPDSNDYLSEVWEANNMDSQSVLNHLETRVQGHGFVSVGTNEDDTEHPLITVESSRSMISEIDPRTRKITAALRIYYDPLERAAPTEATLYLPDSTIYLQRVKGWQWAIEDRDDHKLHRVPVVQFLNRPRVGNFIGESEMKDVLKPTDMAARALMDLQVAMETHAVPGKWATGVNKDDFIDAATGKMAASWQAYYTAMTVTQDSSARFGQFQASELTNFKTVIDMLAEQVSSVTGLPMRYFGQNTANPAAEGAIRADEVRLVKNVELKNMTDGDCWADVMALAYRFGKGEWLDGNRIRTDWDDPNTPTFSQKADAIQKLVASGILSREGAWDELGWSQARKDLERQRFDELDAAQWENLLKPEATSADNGGAGDAQGGGIAGQVPAVGQQQGSGADSQGVAAKPV</sequence>
<dbReference type="InterPro" id="IPR021145">
    <property type="entry name" value="Portal_protein_SPP1_Gp6-like"/>
</dbReference>
<name>A0A087CAG8_9BIFI</name>
<reference evidence="2 3" key="1">
    <citation type="submission" date="2014-03" db="EMBL/GenBank/DDBJ databases">
        <title>Genomics of Bifidobacteria.</title>
        <authorList>
            <person name="Ventura M."/>
            <person name="Milani C."/>
            <person name="Lugli G.A."/>
        </authorList>
    </citation>
    <scope>NUCLEOTIDE SEQUENCE [LARGE SCALE GENOMIC DNA]</scope>
    <source>
        <strain evidence="2 3">DSM 21395</strain>
    </source>
</reference>
<dbReference type="Pfam" id="PF05133">
    <property type="entry name" value="SPP1_portal"/>
    <property type="match status" value="1"/>
</dbReference>
<dbReference type="STRING" id="1437603.GCA_000771525_00475"/>
<accession>A0A087CAG8</accession>
<feature type="compositionally biased region" description="Gly residues" evidence="1">
    <location>
        <begin position="453"/>
        <end position="464"/>
    </location>
</feature>
<proteinExistence type="predicted"/>
<dbReference type="AlphaFoldDB" id="A0A087CAG8"/>
<gene>
    <name evidence="2" type="ORF">BMON_0140</name>
</gene>
<organism evidence="2 3">
    <name type="scientific">Bifidobacterium mongoliense DSM 21395</name>
    <dbReference type="NCBI Taxonomy" id="1437603"/>
    <lineage>
        <taxon>Bacteria</taxon>
        <taxon>Bacillati</taxon>
        <taxon>Actinomycetota</taxon>
        <taxon>Actinomycetes</taxon>
        <taxon>Bifidobacteriales</taxon>
        <taxon>Bifidobacteriaceae</taxon>
        <taxon>Bifidobacterium</taxon>
    </lineage>
</organism>
<dbReference type="EMBL" id="JGZE01000001">
    <property type="protein sequence ID" value="KFI80268.1"/>
    <property type="molecule type" value="Genomic_DNA"/>
</dbReference>
<dbReference type="RefSeq" id="WP_081882721.1">
    <property type="nucleotide sequence ID" value="NZ_JDUO01000015.1"/>
</dbReference>
<keyword evidence="3" id="KW-1185">Reference proteome</keyword>
<evidence type="ECO:0000313" key="3">
    <source>
        <dbReference type="Proteomes" id="UP000029082"/>
    </source>
</evidence>
<evidence type="ECO:0000256" key="1">
    <source>
        <dbReference type="SAM" id="MobiDB-lite"/>
    </source>
</evidence>
<dbReference type="eggNOG" id="ENOG502Z7TR">
    <property type="taxonomic scope" value="Bacteria"/>
</dbReference>
<dbReference type="OrthoDB" id="1780383at2"/>
<evidence type="ECO:0000313" key="2">
    <source>
        <dbReference type="EMBL" id="KFI80268.1"/>
    </source>
</evidence>
<feature type="region of interest" description="Disordered" evidence="1">
    <location>
        <begin position="445"/>
        <end position="488"/>
    </location>
</feature>